<dbReference type="EC" id="6.3.4.15" evidence="1"/>
<name>A0A0E4A607_RHOER</name>
<dbReference type="EMBL" id="JAECSB010000017">
    <property type="protein sequence ID" value="MBH5141751.1"/>
    <property type="molecule type" value="Genomic_DNA"/>
</dbReference>
<dbReference type="Pfam" id="PF02237">
    <property type="entry name" value="BPL_C"/>
    <property type="match status" value="1"/>
</dbReference>
<reference evidence="1 2" key="1">
    <citation type="submission" date="2020-12" db="EMBL/GenBank/DDBJ databases">
        <title>Draft genome sequence of furan degrading bacterial strain FUR100.</title>
        <authorList>
            <person name="Woiski C."/>
        </authorList>
    </citation>
    <scope>NUCLEOTIDE SEQUENCE [LARGE SCALE GENOMIC DNA]</scope>
    <source>
        <strain evidence="1 2">FUR100</strain>
    </source>
</reference>
<dbReference type="GO" id="GO:0004077">
    <property type="term" value="F:biotin--[biotin carboxyl-carrier protein] ligase activity"/>
    <property type="evidence" value="ECO:0007669"/>
    <property type="project" value="UniProtKB-EC"/>
</dbReference>
<dbReference type="InterPro" id="IPR004408">
    <property type="entry name" value="Biotin_CoA_COase_ligase"/>
</dbReference>
<gene>
    <name evidence="1" type="ORF">I3517_03865</name>
</gene>
<dbReference type="Gene3D" id="2.30.30.100">
    <property type="match status" value="1"/>
</dbReference>
<sequence>MWTDLNRPPLDGNALRRALVRSDNDDARVFWNRLDVVEETGSTNADLLARAADPDADRHVLIAEYQASARGRHSRTWVSPPQAQISMSVLLSMPGMNLTDMGWLPLLSGIAVVDALRNVAEVPAELKWPNDVLIGDKKVAGILAEVARTAPDPAVVVGIGLNVSLGVEELPVPTATSLLIEEASTVDRDTLVRAIARELATQFRAWESSKWDTSVLAAEYRQRCGTLGKRVRAVLPGDKEVFGIATDVDTSGRVVIEIEGTDGETFAVAAGDITHLRAAPVAES</sequence>
<dbReference type="PROSITE" id="PS51733">
    <property type="entry name" value="BPL_LPL_CATALYTIC"/>
    <property type="match status" value="1"/>
</dbReference>
<keyword evidence="2" id="KW-1185">Reference proteome</keyword>
<dbReference type="CDD" id="cd16442">
    <property type="entry name" value="BPL"/>
    <property type="match status" value="1"/>
</dbReference>
<comment type="caution">
    <text evidence="1">The sequence shown here is derived from an EMBL/GenBank/DDBJ whole genome shotgun (WGS) entry which is preliminary data.</text>
</comment>
<dbReference type="PANTHER" id="PTHR12835:SF5">
    <property type="entry name" value="BIOTIN--PROTEIN LIGASE"/>
    <property type="match status" value="1"/>
</dbReference>
<dbReference type="Gene3D" id="3.30.930.10">
    <property type="entry name" value="Bira Bifunctional Protein, Domain 2"/>
    <property type="match status" value="1"/>
</dbReference>
<keyword evidence="1" id="KW-0436">Ligase</keyword>
<evidence type="ECO:0000313" key="2">
    <source>
        <dbReference type="Proteomes" id="UP000627573"/>
    </source>
</evidence>
<dbReference type="InterPro" id="IPR003142">
    <property type="entry name" value="BPL_C"/>
</dbReference>
<proteinExistence type="predicted"/>
<dbReference type="InterPro" id="IPR004143">
    <property type="entry name" value="BPL_LPL_catalytic"/>
</dbReference>
<protein>
    <submittedName>
        <fullName evidence="1">Biotin--[acetyl-CoA-carboxylase] ligase</fullName>
        <ecNumber evidence="1">6.3.4.15</ecNumber>
    </submittedName>
</protein>
<dbReference type="NCBIfam" id="TIGR00121">
    <property type="entry name" value="birA_ligase"/>
    <property type="match status" value="1"/>
</dbReference>
<dbReference type="AlphaFoldDB" id="A0A0E4A607"/>
<dbReference type="Pfam" id="PF03099">
    <property type="entry name" value="BPL_LplA_LipB"/>
    <property type="match status" value="1"/>
</dbReference>
<dbReference type="PANTHER" id="PTHR12835">
    <property type="entry name" value="BIOTIN PROTEIN LIGASE"/>
    <property type="match status" value="1"/>
</dbReference>
<accession>A0A0E4A607</accession>
<dbReference type="KEGG" id="reb:XU06_10405"/>
<dbReference type="SUPFAM" id="SSF55681">
    <property type="entry name" value="Class II aaRS and biotin synthetases"/>
    <property type="match status" value="1"/>
</dbReference>
<evidence type="ECO:0000313" key="1">
    <source>
        <dbReference type="EMBL" id="MBH5141751.1"/>
    </source>
</evidence>
<dbReference type="GO" id="GO:0005737">
    <property type="term" value="C:cytoplasm"/>
    <property type="evidence" value="ECO:0007669"/>
    <property type="project" value="TreeGrafter"/>
</dbReference>
<dbReference type="InterPro" id="IPR045864">
    <property type="entry name" value="aa-tRNA-synth_II/BPL/LPL"/>
</dbReference>
<organism evidence="1 2">
    <name type="scientific">Rhodococcus erythropolis</name>
    <name type="common">Arthrobacter picolinophilus</name>
    <dbReference type="NCBI Taxonomy" id="1833"/>
    <lineage>
        <taxon>Bacteria</taxon>
        <taxon>Bacillati</taxon>
        <taxon>Actinomycetota</taxon>
        <taxon>Actinomycetes</taxon>
        <taxon>Mycobacteriales</taxon>
        <taxon>Nocardiaceae</taxon>
        <taxon>Rhodococcus</taxon>
        <taxon>Rhodococcus erythropolis group</taxon>
    </lineage>
</organism>
<dbReference type="Proteomes" id="UP000627573">
    <property type="component" value="Unassembled WGS sequence"/>
</dbReference>
<dbReference type="RefSeq" id="WP_019747752.1">
    <property type="nucleotide sequence ID" value="NZ_BHXB01000001.1"/>
</dbReference>